<reference evidence="2 3" key="1">
    <citation type="journal article" date="2015" name="Proc. Natl. Acad. Sci. U.S.A.">
        <title>The resurrection genome of Boea hygrometrica: A blueprint for survival of dehydration.</title>
        <authorList>
            <person name="Xiao L."/>
            <person name="Yang G."/>
            <person name="Zhang L."/>
            <person name="Yang X."/>
            <person name="Zhao S."/>
            <person name="Ji Z."/>
            <person name="Zhou Q."/>
            <person name="Hu M."/>
            <person name="Wang Y."/>
            <person name="Chen M."/>
            <person name="Xu Y."/>
            <person name="Jin H."/>
            <person name="Xiao X."/>
            <person name="Hu G."/>
            <person name="Bao F."/>
            <person name="Hu Y."/>
            <person name="Wan P."/>
            <person name="Li L."/>
            <person name="Deng X."/>
            <person name="Kuang T."/>
            <person name="Xiang C."/>
            <person name="Zhu J.K."/>
            <person name="Oliver M.J."/>
            <person name="He Y."/>
        </authorList>
    </citation>
    <scope>NUCLEOTIDE SEQUENCE [LARGE SCALE GENOMIC DNA]</scope>
    <source>
        <strain evidence="3">cv. XS01</strain>
    </source>
</reference>
<name>A0A2Z7A9A6_9LAMI</name>
<keyword evidence="1" id="KW-1133">Transmembrane helix</keyword>
<evidence type="ECO:0000313" key="2">
    <source>
        <dbReference type="EMBL" id="KZV17442.1"/>
    </source>
</evidence>
<dbReference type="AlphaFoldDB" id="A0A2Z7A9A6"/>
<dbReference type="EMBL" id="KV018285">
    <property type="protein sequence ID" value="KZV17442.1"/>
    <property type="molecule type" value="Genomic_DNA"/>
</dbReference>
<keyword evidence="1" id="KW-0812">Transmembrane</keyword>
<evidence type="ECO:0000256" key="1">
    <source>
        <dbReference type="SAM" id="Phobius"/>
    </source>
</evidence>
<proteinExistence type="predicted"/>
<accession>A0A2Z7A9A6</accession>
<feature type="transmembrane region" description="Helical" evidence="1">
    <location>
        <begin position="72"/>
        <end position="89"/>
    </location>
</feature>
<evidence type="ECO:0000313" key="3">
    <source>
        <dbReference type="Proteomes" id="UP000250235"/>
    </source>
</evidence>
<keyword evidence="1" id="KW-0472">Membrane</keyword>
<keyword evidence="3" id="KW-1185">Reference proteome</keyword>
<protein>
    <submittedName>
        <fullName evidence="2">Pentatricopeptide repeat-containing protein mitochondrial-like</fullName>
    </submittedName>
</protein>
<organism evidence="2 3">
    <name type="scientific">Dorcoceras hygrometricum</name>
    <dbReference type="NCBI Taxonomy" id="472368"/>
    <lineage>
        <taxon>Eukaryota</taxon>
        <taxon>Viridiplantae</taxon>
        <taxon>Streptophyta</taxon>
        <taxon>Embryophyta</taxon>
        <taxon>Tracheophyta</taxon>
        <taxon>Spermatophyta</taxon>
        <taxon>Magnoliopsida</taxon>
        <taxon>eudicotyledons</taxon>
        <taxon>Gunneridae</taxon>
        <taxon>Pentapetalae</taxon>
        <taxon>asterids</taxon>
        <taxon>lamiids</taxon>
        <taxon>Lamiales</taxon>
        <taxon>Gesneriaceae</taxon>
        <taxon>Didymocarpoideae</taxon>
        <taxon>Trichosporeae</taxon>
        <taxon>Loxocarpinae</taxon>
        <taxon>Dorcoceras</taxon>
    </lineage>
</organism>
<dbReference type="Proteomes" id="UP000250235">
    <property type="component" value="Unassembled WGS sequence"/>
</dbReference>
<sequence length="104" mass="11741">MPNTYSRLASPTVQVRIEMKRIKEIGQQQSIVTKSTRVNGSSFVGRIAAGSKRSSTRVNEEMPRVDYYCRSFLIYLLVLVVLLLVDVAGSARQTEEATRVSQRF</sequence>
<gene>
    <name evidence="2" type="ORF">F511_23496</name>
</gene>